<accession>A0A834SKC3</accession>
<dbReference type="EMBL" id="JAAIUW010000013">
    <property type="protein sequence ID" value="KAF7804043.1"/>
    <property type="molecule type" value="Genomic_DNA"/>
</dbReference>
<dbReference type="AlphaFoldDB" id="A0A834SKC3"/>
<sequence>MKYYDVERYGLAGLEDTKGSDIIMSDEKEAVILICPKPRRVKTLSQIHVRPLRWHLSLPDEGYDSKGGAEVLDMIFKQSYGEEASSPPYFVGSPPVRAANPLIQDSQFAYGRESAPTLSSSSSSSASVLLSPRKGGYVRTKLGLHGAAIRIEGFDCHIPAVS</sequence>
<comment type="caution">
    <text evidence="1">The sequence shown here is derived from an EMBL/GenBank/DDBJ whole genome shotgun (WGS) entry which is preliminary data.</text>
</comment>
<organism evidence="1 2">
    <name type="scientific">Senna tora</name>
    <dbReference type="NCBI Taxonomy" id="362788"/>
    <lineage>
        <taxon>Eukaryota</taxon>
        <taxon>Viridiplantae</taxon>
        <taxon>Streptophyta</taxon>
        <taxon>Embryophyta</taxon>
        <taxon>Tracheophyta</taxon>
        <taxon>Spermatophyta</taxon>
        <taxon>Magnoliopsida</taxon>
        <taxon>eudicotyledons</taxon>
        <taxon>Gunneridae</taxon>
        <taxon>Pentapetalae</taxon>
        <taxon>rosids</taxon>
        <taxon>fabids</taxon>
        <taxon>Fabales</taxon>
        <taxon>Fabaceae</taxon>
        <taxon>Caesalpinioideae</taxon>
        <taxon>Cassia clade</taxon>
        <taxon>Senna</taxon>
    </lineage>
</organism>
<dbReference type="OrthoDB" id="902328at2759"/>
<reference evidence="1" key="1">
    <citation type="submission" date="2020-09" db="EMBL/GenBank/DDBJ databases">
        <title>Genome-Enabled Discovery of Anthraquinone Biosynthesis in Senna tora.</title>
        <authorList>
            <person name="Kang S.-H."/>
            <person name="Pandey R.P."/>
            <person name="Lee C.-M."/>
            <person name="Sim J.-S."/>
            <person name="Jeong J.-T."/>
            <person name="Choi B.-S."/>
            <person name="Jung M."/>
            <person name="Ginzburg D."/>
            <person name="Zhao K."/>
            <person name="Won S.Y."/>
            <person name="Oh T.-J."/>
            <person name="Yu Y."/>
            <person name="Kim N.-H."/>
            <person name="Lee O.R."/>
            <person name="Lee T.-H."/>
            <person name="Bashyal P."/>
            <person name="Kim T.-S."/>
            <person name="Lee W.-H."/>
            <person name="Kawkins C."/>
            <person name="Kim C.-K."/>
            <person name="Kim J.S."/>
            <person name="Ahn B.O."/>
            <person name="Rhee S.Y."/>
            <person name="Sohng J.K."/>
        </authorList>
    </citation>
    <scope>NUCLEOTIDE SEQUENCE</scope>
    <source>
        <tissue evidence="1">Leaf</tissue>
    </source>
</reference>
<keyword evidence="2" id="KW-1185">Reference proteome</keyword>
<gene>
    <name evidence="1" type="ORF">G2W53_043154</name>
</gene>
<dbReference type="Proteomes" id="UP000634136">
    <property type="component" value="Unassembled WGS sequence"/>
</dbReference>
<dbReference type="PANTHER" id="PTHR33384:SF52">
    <property type="entry name" value="DUF3741 DOMAIN-CONTAINING PROTEIN"/>
    <property type="match status" value="1"/>
</dbReference>
<name>A0A834SKC3_9FABA</name>
<proteinExistence type="predicted"/>
<protein>
    <submittedName>
        <fullName evidence="1">Uncharacterized protein</fullName>
    </submittedName>
</protein>
<evidence type="ECO:0000313" key="1">
    <source>
        <dbReference type="EMBL" id="KAF7804043.1"/>
    </source>
</evidence>
<evidence type="ECO:0000313" key="2">
    <source>
        <dbReference type="Proteomes" id="UP000634136"/>
    </source>
</evidence>
<dbReference type="PANTHER" id="PTHR33384">
    <property type="entry name" value="EXPRESSED PROTEIN"/>
    <property type="match status" value="1"/>
</dbReference>